<feature type="domain" description="BLUF" evidence="1">
    <location>
        <begin position="1"/>
        <end position="92"/>
    </location>
</feature>
<evidence type="ECO:0000313" key="3">
    <source>
        <dbReference type="Proteomes" id="UP000830401"/>
    </source>
</evidence>
<dbReference type="InterPro" id="IPR007024">
    <property type="entry name" value="BLUF_domain"/>
</dbReference>
<accession>A0ABY4G9U9</accession>
<dbReference type="InterPro" id="IPR036046">
    <property type="entry name" value="Acylphosphatase-like_dom_sf"/>
</dbReference>
<name>A0ABY4G9U9_9BACT</name>
<dbReference type="SUPFAM" id="SSF54975">
    <property type="entry name" value="Acylphosphatase/BLUF domain-like"/>
    <property type="match status" value="1"/>
</dbReference>
<dbReference type="RefSeq" id="WP_245123569.1">
    <property type="nucleotide sequence ID" value="NZ_CP095061.1"/>
</dbReference>
<organism evidence="2 3">
    <name type="scientific">Hymenobacter volaticus</name>
    <dbReference type="NCBI Taxonomy" id="2932254"/>
    <lineage>
        <taxon>Bacteria</taxon>
        <taxon>Pseudomonadati</taxon>
        <taxon>Bacteroidota</taxon>
        <taxon>Cytophagia</taxon>
        <taxon>Cytophagales</taxon>
        <taxon>Hymenobacteraceae</taxon>
        <taxon>Hymenobacter</taxon>
    </lineage>
</organism>
<dbReference type="Pfam" id="PF04940">
    <property type="entry name" value="BLUF"/>
    <property type="match status" value="1"/>
</dbReference>
<dbReference type="EMBL" id="CP095061">
    <property type="protein sequence ID" value="UOQ67671.1"/>
    <property type="molecule type" value="Genomic_DNA"/>
</dbReference>
<keyword evidence="3" id="KW-1185">Reference proteome</keyword>
<proteinExistence type="predicted"/>
<dbReference type="SMART" id="SM01034">
    <property type="entry name" value="BLUF"/>
    <property type="match status" value="1"/>
</dbReference>
<sequence>MHHIVYQSTAVGHPTTADLKWLLQQSRTNNAALGITGLLLYSNGNFLQVLEGEEQAVQLIYAKIEVDQRHIHVLKLSDGPIERRIFGDWSMGFQPLKSDDFVRLTGYINPYRSNFLDAHLPEIDESMLVLLKSFVLNDGTHP</sequence>
<protein>
    <submittedName>
        <fullName evidence="2">BLUF domain-containing protein</fullName>
    </submittedName>
</protein>
<evidence type="ECO:0000313" key="2">
    <source>
        <dbReference type="EMBL" id="UOQ67671.1"/>
    </source>
</evidence>
<dbReference type="Proteomes" id="UP000830401">
    <property type="component" value="Chromosome"/>
</dbReference>
<dbReference type="Gene3D" id="3.30.70.100">
    <property type="match status" value="1"/>
</dbReference>
<dbReference type="PROSITE" id="PS50925">
    <property type="entry name" value="BLUF"/>
    <property type="match status" value="1"/>
</dbReference>
<reference evidence="2" key="1">
    <citation type="submission" date="2022-04" db="EMBL/GenBank/DDBJ databases">
        <title>Hymenobacter sp. isolated from the air.</title>
        <authorList>
            <person name="Won M."/>
            <person name="Lee C.-M."/>
            <person name="Woen H.-Y."/>
            <person name="Kwon S.-W."/>
        </authorList>
    </citation>
    <scope>NUCLEOTIDE SEQUENCE</scope>
    <source>
        <strain evidence="2">5420S-77</strain>
    </source>
</reference>
<evidence type="ECO:0000259" key="1">
    <source>
        <dbReference type="PROSITE" id="PS50925"/>
    </source>
</evidence>
<gene>
    <name evidence="2" type="ORF">MUN86_07360</name>
</gene>